<gene>
    <name evidence="1" type="ORF">O4H49_13000</name>
</gene>
<proteinExistence type="predicted"/>
<dbReference type="RefSeq" id="WP_269423864.1">
    <property type="nucleotide sequence ID" value="NZ_JAPWGY010000004.1"/>
</dbReference>
<evidence type="ECO:0000313" key="1">
    <source>
        <dbReference type="EMBL" id="MCZ4281701.1"/>
    </source>
</evidence>
<keyword evidence="2" id="KW-1185">Reference proteome</keyword>
<reference evidence="1" key="1">
    <citation type="submission" date="2022-12" db="EMBL/GenBank/DDBJ databases">
        <title>Bacterial isolates from different developmental stages of Nematostella vectensis.</title>
        <authorList>
            <person name="Fraune S."/>
        </authorList>
    </citation>
    <scope>NUCLEOTIDE SEQUENCE</scope>
    <source>
        <strain evidence="1">G21630-S1</strain>
    </source>
</reference>
<dbReference type="PIRSF" id="PIRSF020481">
    <property type="entry name" value="BAP"/>
    <property type="match status" value="1"/>
</dbReference>
<dbReference type="Proteomes" id="UP001069802">
    <property type="component" value="Unassembled WGS sequence"/>
</dbReference>
<protein>
    <submittedName>
        <fullName evidence="1">Baseplate J/gp47 family protein</fullName>
    </submittedName>
</protein>
<dbReference type="PANTHER" id="PTHR35862">
    <property type="entry name" value="FELS-2 PROPHAGE PROTEIN"/>
    <property type="match status" value="1"/>
</dbReference>
<dbReference type="PANTHER" id="PTHR35862:SF1">
    <property type="entry name" value="FELS-2 PROPHAGE PROTEIN"/>
    <property type="match status" value="1"/>
</dbReference>
<name>A0ABT4LMY1_9PROT</name>
<dbReference type="EMBL" id="JAPWGY010000004">
    <property type="protein sequence ID" value="MCZ4281701.1"/>
    <property type="molecule type" value="Genomic_DNA"/>
</dbReference>
<evidence type="ECO:0000313" key="2">
    <source>
        <dbReference type="Proteomes" id="UP001069802"/>
    </source>
</evidence>
<comment type="caution">
    <text evidence="1">The sequence shown here is derived from an EMBL/GenBank/DDBJ whole genome shotgun (WGS) entry which is preliminary data.</text>
</comment>
<dbReference type="InterPro" id="IPR052726">
    <property type="entry name" value="Phage_Baseplate_Hub"/>
</dbReference>
<dbReference type="InterPro" id="IPR014507">
    <property type="entry name" value="Baseplate_assembly_J_pred"/>
</dbReference>
<accession>A0ABT4LMY1</accession>
<organism evidence="1 2">
    <name type="scientific">Kiloniella laminariae</name>
    <dbReference type="NCBI Taxonomy" id="454162"/>
    <lineage>
        <taxon>Bacteria</taxon>
        <taxon>Pseudomonadati</taxon>
        <taxon>Pseudomonadota</taxon>
        <taxon>Alphaproteobacteria</taxon>
        <taxon>Rhodospirillales</taxon>
        <taxon>Kiloniellaceae</taxon>
        <taxon>Kiloniella</taxon>
    </lineage>
</organism>
<sequence>MKTFNGINLSDLPFPDVIETIAYEDILGLRKAELIARSPASAAVLELESEPLTKLLEVFAYGELTLRQRVNDAARSLLLAFARQADLEHLAASYNVTRQILTPGDDQAFPPVPPVYEGDEDLRRRTQLAPEAFTTAGSEGSYIFNALSAGETPTTVSIVSPEPGKVVLTYEFPTEGFSAKVKHASAYDPAPGQVLVSVLSRDGNGTADTATLNAVTQHLSGKYVRPLTDQLTVQSAQIVEYQVTATLHLYDGPDLDLVQAEATRRFWLYAGDRHALGEIVTSSGIDAALQIAGVRKVELDGWTDITTTQEEAPFCTALNLTVVGDS</sequence>